<sequence>MSVLFPENKSDAGEPAELDNDVLSEVFAELQKPLLRRLGDTAEKCRELSAIMLTKFIARCEDLGPVLPYLYPAVMDRNSDTFIFDLQNNEMVRDVEAHEAKQRGKAIPLPDGGTTLRHTVREPSEEVRLLLCTMLATLVRSFTRRGLHSMLGPYFHDTVMFFHACAVDPFPALRIEGMRMLQEIAQERAFENTMHHYCTALVRSLMPALRHRRSAVKIAAIRCIGALVACPYRNKCKGGGTDAIVDLMGFREDNVIPICAFYQGETRLNYLGHLVTDENATVRLELYKVLGNWLTGLLDRWDHAVRLLPFLLSALSDSFEPAQNAALETLEELGRQYEEEHHDEIIEKRQYGVDGAQGRANYNKPLPSPWKSRPRLGTRMYVRQHCRRFLHTVLRELQDWKATTRGHAVGLLRTMLVYMEEHVTMELNGIIDTYYRFAVDAEIQERIAECAELTGRYVDPDAYLTLILPHIEGADGSRSLATDARWTATGRGLVVLGALLDGSLPTCVVPHFSTLVRALSEQQLVRAASQQPSLCRRLVRVMRHPVMLLSTSNGRAAADAHFLATGRLNSLRHEAGDLLVSAARLLVIGDVDESLAREVEALLDALVPVTNSFGGPGHLLCERLTREQAGSLGSEALAALGAFHKWMPSEETQDLLQKEAVEEEDY</sequence>
<feature type="domain" description="Dynein axonemal assembly factor 5 TPR repeats" evidence="2">
    <location>
        <begin position="271"/>
        <end position="347"/>
    </location>
</feature>
<dbReference type="SUPFAM" id="SSF48371">
    <property type="entry name" value="ARM repeat"/>
    <property type="match status" value="1"/>
</dbReference>
<accession>A0A2R5GQZ3</accession>
<dbReference type="Pfam" id="PF24573">
    <property type="entry name" value="HEAT_DAAF5"/>
    <property type="match status" value="1"/>
</dbReference>
<dbReference type="InterPro" id="IPR057978">
    <property type="entry name" value="TPR_DAAF5"/>
</dbReference>
<feature type="domain" description="Dynein axonemal assembly factor 5 TPR repeats" evidence="2">
    <location>
        <begin position="16"/>
        <end position="79"/>
    </location>
</feature>
<dbReference type="InterPro" id="IPR011989">
    <property type="entry name" value="ARM-like"/>
</dbReference>
<feature type="domain" description="Dynein axonemal assembly factor 5 HEAT-repeat" evidence="1">
    <location>
        <begin position="368"/>
        <end position="544"/>
    </location>
</feature>
<protein>
    <submittedName>
        <fullName evidence="3">Dynein assembly factor 5, axonemal</fullName>
    </submittedName>
</protein>
<dbReference type="InParanoid" id="A0A2R5GQZ3"/>
<dbReference type="PANTHER" id="PTHR16216:SF10">
    <property type="entry name" value="RNA POLYMERASE II ASSEMBLY FACTOR RTP1 C-TERMINAL DOMAIN-CONTAINING PROTEIN"/>
    <property type="match status" value="1"/>
</dbReference>
<gene>
    <name evidence="3" type="ORF">FCC1311_072642</name>
</gene>
<dbReference type="PANTHER" id="PTHR16216">
    <property type="entry name" value="DYNEIN ASSEMBLY FACTOR 5, AXONEMAL"/>
    <property type="match status" value="1"/>
</dbReference>
<evidence type="ECO:0000259" key="1">
    <source>
        <dbReference type="Pfam" id="PF24573"/>
    </source>
</evidence>
<keyword evidence="4" id="KW-1185">Reference proteome</keyword>
<proteinExistence type="predicted"/>
<dbReference type="Pfam" id="PF25757">
    <property type="entry name" value="TPR_DNAAF5"/>
    <property type="match status" value="3"/>
</dbReference>
<dbReference type="AlphaFoldDB" id="A0A2R5GQZ3"/>
<dbReference type="InterPro" id="IPR052623">
    <property type="entry name" value="DAAF5"/>
</dbReference>
<organism evidence="3 4">
    <name type="scientific">Hondaea fermentalgiana</name>
    <dbReference type="NCBI Taxonomy" id="2315210"/>
    <lineage>
        <taxon>Eukaryota</taxon>
        <taxon>Sar</taxon>
        <taxon>Stramenopiles</taxon>
        <taxon>Bigyra</taxon>
        <taxon>Labyrinthulomycetes</taxon>
        <taxon>Thraustochytrida</taxon>
        <taxon>Thraustochytriidae</taxon>
        <taxon>Hondaea</taxon>
    </lineage>
</organism>
<feature type="domain" description="Dynein axonemal assembly factor 5 TPR repeats" evidence="2">
    <location>
        <begin position="120"/>
        <end position="230"/>
    </location>
</feature>
<dbReference type="Proteomes" id="UP000241890">
    <property type="component" value="Unassembled WGS sequence"/>
</dbReference>
<reference evidence="3 4" key="1">
    <citation type="submission" date="2017-12" db="EMBL/GenBank/DDBJ databases">
        <title>Sequencing, de novo assembly and annotation of complete genome of a new Thraustochytrid species, strain FCC1311.</title>
        <authorList>
            <person name="Sedici K."/>
            <person name="Godart F."/>
            <person name="Aiese Cigliano R."/>
            <person name="Sanseverino W."/>
            <person name="Barakat M."/>
            <person name="Ortet P."/>
            <person name="Marechal E."/>
            <person name="Cagnac O."/>
            <person name="Amato A."/>
        </authorList>
    </citation>
    <scope>NUCLEOTIDE SEQUENCE [LARGE SCALE GENOMIC DNA]</scope>
</reference>
<evidence type="ECO:0000313" key="3">
    <source>
        <dbReference type="EMBL" id="GBG31043.1"/>
    </source>
</evidence>
<evidence type="ECO:0000313" key="4">
    <source>
        <dbReference type="Proteomes" id="UP000241890"/>
    </source>
</evidence>
<dbReference type="OrthoDB" id="413572at2759"/>
<evidence type="ECO:0000259" key="2">
    <source>
        <dbReference type="Pfam" id="PF25757"/>
    </source>
</evidence>
<dbReference type="InterPro" id="IPR056497">
    <property type="entry name" value="HEAT_DAAF5"/>
</dbReference>
<name>A0A2R5GQZ3_9STRA</name>
<comment type="caution">
    <text evidence="3">The sequence shown here is derived from an EMBL/GenBank/DDBJ whole genome shotgun (WGS) entry which is preliminary data.</text>
</comment>
<dbReference type="EMBL" id="BEYU01000089">
    <property type="protein sequence ID" value="GBG31043.1"/>
    <property type="molecule type" value="Genomic_DNA"/>
</dbReference>
<dbReference type="Gene3D" id="1.25.10.10">
    <property type="entry name" value="Leucine-rich Repeat Variant"/>
    <property type="match status" value="2"/>
</dbReference>
<dbReference type="InterPro" id="IPR016024">
    <property type="entry name" value="ARM-type_fold"/>
</dbReference>